<dbReference type="Proteomes" id="UP001154282">
    <property type="component" value="Unassembled WGS sequence"/>
</dbReference>
<protein>
    <submittedName>
        <fullName evidence="2">Uncharacterized protein</fullName>
    </submittedName>
</protein>
<comment type="caution">
    <text evidence="2">The sequence shown here is derived from an EMBL/GenBank/DDBJ whole genome shotgun (WGS) entry which is preliminary data.</text>
</comment>
<proteinExistence type="predicted"/>
<accession>A0AAV0JDL5</accession>
<keyword evidence="3" id="KW-1185">Reference proteome</keyword>
<reference evidence="2" key="1">
    <citation type="submission" date="2022-08" db="EMBL/GenBank/DDBJ databases">
        <authorList>
            <person name="Gutierrez-Valencia J."/>
        </authorList>
    </citation>
    <scope>NUCLEOTIDE SEQUENCE</scope>
</reference>
<dbReference type="EMBL" id="CAMGYJ010000004">
    <property type="protein sequence ID" value="CAI0407672.1"/>
    <property type="molecule type" value="Genomic_DNA"/>
</dbReference>
<feature type="coiled-coil region" evidence="1">
    <location>
        <begin position="160"/>
        <end position="236"/>
    </location>
</feature>
<keyword evidence="1" id="KW-0175">Coiled coil</keyword>
<evidence type="ECO:0000313" key="2">
    <source>
        <dbReference type="EMBL" id="CAI0407672.1"/>
    </source>
</evidence>
<sequence length="245" mass="27735">MAVFSLSSDNYFIRSADMKNDPDFFVYEYLHDPYDMAIVRRDGLSNEWGPRVRVGPSTRAKFGALEVFGVTIQGKLQWSDLANDLKLPGDNNYDGETMFRLLVNRRGLCFLEGVRTESFTVLRINDCFGWSRYGVKVPEFTSANVCNKCDMYTFGTVVDVRGAMLAAEEATAEVKVLRKEVEKGKLELAVCRKELECTKEMVEKSDAIESLFNKLVDEKEREVEEVKNQLVAFKAALASLVSSKE</sequence>
<evidence type="ECO:0000313" key="3">
    <source>
        <dbReference type="Proteomes" id="UP001154282"/>
    </source>
</evidence>
<evidence type="ECO:0000256" key="1">
    <source>
        <dbReference type="SAM" id="Coils"/>
    </source>
</evidence>
<dbReference type="AlphaFoldDB" id="A0AAV0JDL5"/>
<gene>
    <name evidence="2" type="ORF">LITE_LOCUS13658</name>
</gene>
<name>A0AAV0JDL5_9ROSI</name>
<organism evidence="2 3">
    <name type="scientific">Linum tenue</name>
    <dbReference type="NCBI Taxonomy" id="586396"/>
    <lineage>
        <taxon>Eukaryota</taxon>
        <taxon>Viridiplantae</taxon>
        <taxon>Streptophyta</taxon>
        <taxon>Embryophyta</taxon>
        <taxon>Tracheophyta</taxon>
        <taxon>Spermatophyta</taxon>
        <taxon>Magnoliopsida</taxon>
        <taxon>eudicotyledons</taxon>
        <taxon>Gunneridae</taxon>
        <taxon>Pentapetalae</taxon>
        <taxon>rosids</taxon>
        <taxon>fabids</taxon>
        <taxon>Malpighiales</taxon>
        <taxon>Linaceae</taxon>
        <taxon>Linum</taxon>
    </lineage>
</organism>